<sequence length="196" mass="21121">MRVVTRMIRVAAVHARLCHRSPVVGRQVDFGVFRIAATHVLWGFPLIFLTSLATRLIPVNFLKLFHAAALKEIPSLGPTPKIGDFRYIVARIRFLAAIVVRRRVTVCVSSPTKAPGSSTLSAKTPSAPALPSKASTPVPYAYVLALATSSAETEAPGLTSEPTLPADPRLRMNRPGGPQTSGSCSREVYTSVDGFW</sequence>
<reference evidence="3" key="1">
    <citation type="submission" date="2022-11" db="EMBL/GenBank/DDBJ databases">
        <authorList>
            <person name="Scott C."/>
            <person name="Bruce N."/>
        </authorList>
    </citation>
    <scope>NUCLEOTIDE SEQUENCE</scope>
</reference>
<keyword evidence="2" id="KW-0812">Transmembrane</keyword>
<evidence type="ECO:0000256" key="1">
    <source>
        <dbReference type="SAM" id="MobiDB-lite"/>
    </source>
</evidence>
<feature type="region of interest" description="Disordered" evidence="1">
    <location>
        <begin position="153"/>
        <end position="196"/>
    </location>
</feature>
<keyword evidence="2" id="KW-1133">Transmembrane helix</keyword>
<dbReference type="EMBL" id="CALLCH030000001">
    <property type="protein sequence ID" value="CAI4211111.1"/>
    <property type="molecule type" value="Genomic_DNA"/>
</dbReference>
<keyword evidence="4" id="KW-1185">Reference proteome</keyword>
<feature type="region of interest" description="Disordered" evidence="1">
    <location>
        <begin position="110"/>
        <end position="133"/>
    </location>
</feature>
<gene>
    <name evidence="3" type="ORF">PPNO1_LOCUS908</name>
</gene>
<proteinExistence type="predicted"/>
<evidence type="ECO:0000313" key="4">
    <source>
        <dbReference type="Proteomes" id="UP000838763"/>
    </source>
</evidence>
<dbReference type="Proteomes" id="UP000838763">
    <property type="component" value="Unassembled WGS sequence"/>
</dbReference>
<accession>A0A9P1GV17</accession>
<evidence type="ECO:0000256" key="2">
    <source>
        <dbReference type="SAM" id="Phobius"/>
    </source>
</evidence>
<comment type="caution">
    <text evidence="3">The sequence shown here is derived from an EMBL/GenBank/DDBJ whole genome shotgun (WGS) entry which is preliminary data.</text>
</comment>
<protein>
    <submittedName>
        <fullName evidence="3">Uncharacterized protein</fullName>
    </submittedName>
</protein>
<name>A0A9P1GV17_9PEZI</name>
<keyword evidence="2" id="KW-0472">Membrane</keyword>
<evidence type="ECO:0000313" key="3">
    <source>
        <dbReference type="EMBL" id="CAI4211111.1"/>
    </source>
</evidence>
<organism evidence="3 4">
    <name type="scientific">Parascedosporium putredinis</name>
    <dbReference type="NCBI Taxonomy" id="1442378"/>
    <lineage>
        <taxon>Eukaryota</taxon>
        <taxon>Fungi</taxon>
        <taxon>Dikarya</taxon>
        <taxon>Ascomycota</taxon>
        <taxon>Pezizomycotina</taxon>
        <taxon>Sordariomycetes</taxon>
        <taxon>Hypocreomycetidae</taxon>
        <taxon>Microascales</taxon>
        <taxon>Microascaceae</taxon>
        <taxon>Parascedosporium</taxon>
    </lineage>
</organism>
<feature type="compositionally biased region" description="Polar residues" evidence="1">
    <location>
        <begin position="110"/>
        <end position="124"/>
    </location>
</feature>
<dbReference type="AlphaFoldDB" id="A0A9P1GV17"/>
<feature type="transmembrane region" description="Helical" evidence="2">
    <location>
        <begin position="35"/>
        <end position="57"/>
    </location>
</feature>